<evidence type="ECO:0000313" key="2">
    <source>
        <dbReference type="EMBL" id="RYC79043.1"/>
    </source>
</evidence>
<dbReference type="SUPFAM" id="SSF53098">
    <property type="entry name" value="Ribonuclease H-like"/>
    <property type="match status" value="1"/>
</dbReference>
<dbReference type="Proteomes" id="UP000290540">
    <property type="component" value="Unassembled WGS sequence"/>
</dbReference>
<dbReference type="InterPro" id="IPR012337">
    <property type="entry name" value="RNaseH-like_sf"/>
</dbReference>
<dbReference type="SUPFAM" id="SSF46689">
    <property type="entry name" value="Homeodomain-like"/>
    <property type="match status" value="1"/>
</dbReference>
<dbReference type="InterPro" id="IPR036397">
    <property type="entry name" value="RNaseH_sf"/>
</dbReference>
<name>A0A4Q2V405_FUSOX</name>
<protein>
    <recommendedName>
        <fullName evidence="1">Tc1-like transposase DDE domain-containing protein</fullName>
    </recommendedName>
</protein>
<comment type="caution">
    <text evidence="2">The sequence shown here is derived from an EMBL/GenBank/DDBJ whole genome shotgun (WGS) entry which is preliminary data.</text>
</comment>
<feature type="domain" description="Tc1-like transposase DDE" evidence="1">
    <location>
        <begin position="98"/>
        <end position="200"/>
    </location>
</feature>
<dbReference type="Gene3D" id="3.30.420.10">
    <property type="entry name" value="Ribonuclease H-like superfamily/Ribonuclease H"/>
    <property type="match status" value="1"/>
</dbReference>
<gene>
    <name evidence="2" type="ORF">BFJ63_vAg18078</name>
</gene>
<dbReference type="Pfam" id="PF13358">
    <property type="entry name" value="DDE_3"/>
    <property type="match status" value="1"/>
</dbReference>
<dbReference type="PANTHER" id="PTHR46564">
    <property type="entry name" value="TRANSPOSASE"/>
    <property type="match status" value="1"/>
</dbReference>
<sequence length="205" mass="23209">MAPNLAACQHALIHDMILAGYKNAVVARTANCRASSVRRIRANMRCYGSTKAPSNGVGRRRFLTPPMLTALLDRLAVKPNMYRDEMVEFLEKEFETTIPTSNIGRSFEILPAYTQEGILHYDIFPGSTDSAKFEEYIEQLLHHCGKWPEPNSVLVMDNASFHRSPVIEQMCEDAGVKLLYLSPYSSDFNPVEEFFAELKAFIKCH</sequence>
<proteinExistence type="predicted"/>
<accession>A0A4Q2V405</accession>
<dbReference type="EMBL" id="MQTW01000801">
    <property type="protein sequence ID" value="RYC79043.1"/>
    <property type="molecule type" value="Genomic_DNA"/>
</dbReference>
<dbReference type="AlphaFoldDB" id="A0A4Q2V405"/>
<evidence type="ECO:0000259" key="1">
    <source>
        <dbReference type="Pfam" id="PF13358"/>
    </source>
</evidence>
<dbReference type="InterPro" id="IPR038717">
    <property type="entry name" value="Tc1-like_DDE_dom"/>
</dbReference>
<evidence type="ECO:0000313" key="3">
    <source>
        <dbReference type="Proteomes" id="UP000290540"/>
    </source>
</evidence>
<dbReference type="PANTHER" id="PTHR46564:SF1">
    <property type="entry name" value="TRANSPOSASE"/>
    <property type="match status" value="1"/>
</dbReference>
<reference evidence="2 3" key="1">
    <citation type="submission" date="2016-12" db="EMBL/GenBank/DDBJ databases">
        <title>Draft genome sequence of Fusarium oxysporum causing rot on Narcissus.</title>
        <authorList>
            <person name="Armitage A.D."/>
            <person name="Taylor A."/>
            <person name="Clarkson J.P."/>
            <person name="Harrison R.J."/>
            <person name="Jackson A.C."/>
        </authorList>
    </citation>
    <scope>NUCLEOTIDE SEQUENCE [LARGE SCALE GENOMIC DNA]</scope>
    <source>
        <strain evidence="2 3">N139</strain>
    </source>
</reference>
<dbReference type="InterPro" id="IPR009057">
    <property type="entry name" value="Homeodomain-like_sf"/>
</dbReference>
<dbReference type="GO" id="GO:0003676">
    <property type="term" value="F:nucleic acid binding"/>
    <property type="evidence" value="ECO:0007669"/>
    <property type="project" value="InterPro"/>
</dbReference>
<organism evidence="2 3">
    <name type="scientific">Fusarium oxysporum f. sp. narcissi</name>
    <dbReference type="NCBI Taxonomy" id="451672"/>
    <lineage>
        <taxon>Eukaryota</taxon>
        <taxon>Fungi</taxon>
        <taxon>Dikarya</taxon>
        <taxon>Ascomycota</taxon>
        <taxon>Pezizomycotina</taxon>
        <taxon>Sordariomycetes</taxon>
        <taxon>Hypocreomycetidae</taxon>
        <taxon>Hypocreales</taxon>
        <taxon>Nectriaceae</taxon>
        <taxon>Fusarium</taxon>
        <taxon>Fusarium oxysporum species complex</taxon>
    </lineage>
</organism>